<proteinExistence type="predicted"/>
<accession>A0ABN2MQ63</accession>
<gene>
    <name evidence="3" type="ORF">GCM10009682_60660</name>
</gene>
<feature type="signal peptide" evidence="1">
    <location>
        <begin position="1"/>
        <end position="25"/>
    </location>
</feature>
<dbReference type="EMBL" id="BAAALT010000282">
    <property type="protein sequence ID" value="GAA1834147.1"/>
    <property type="molecule type" value="Genomic_DNA"/>
</dbReference>
<keyword evidence="1" id="KW-0732">Signal</keyword>
<dbReference type="SUPFAM" id="SSF49384">
    <property type="entry name" value="Carbohydrate-binding domain"/>
    <property type="match status" value="2"/>
</dbReference>
<dbReference type="Proteomes" id="UP001500218">
    <property type="component" value="Unassembled WGS sequence"/>
</dbReference>
<dbReference type="InterPro" id="IPR008965">
    <property type="entry name" value="CBM2/CBM3_carb-bd_dom_sf"/>
</dbReference>
<dbReference type="Pfam" id="PF00553">
    <property type="entry name" value="CBM_2"/>
    <property type="match status" value="2"/>
</dbReference>
<evidence type="ECO:0000313" key="4">
    <source>
        <dbReference type="Proteomes" id="UP001500218"/>
    </source>
</evidence>
<dbReference type="InterPro" id="IPR001919">
    <property type="entry name" value="CBD2"/>
</dbReference>
<dbReference type="RefSeq" id="WP_344139872.1">
    <property type="nucleotide sequence ID" value="NZ_BAAALT010000282.1"/>
</dbReference>
<feature type="domain" description="CBM2" evidence="2">
    <location>
        <begin position="200"/>
        <end position="310"/>
    </location>
</feature>
<protein>
    <recommendedName>
        <fullName evidence="2">CBM2 domain-containing protein</fullName>
    </recommendedName>
</protein>
<feature type="domain" description="CBM2" evidence="2">
    <location>
        <begin position="60"/>
        <end position="177"/>
    </location>
</feature>
<keyword evidence="4" id="KW-1185">Reference proteome</keyword>
<comment type="caution">
    <text evidence="3">The sequence shown here is derived from an EMBL/GenBank/DDBJ whole genome shotgun (WGS) entry which is preliminary data.</text>
</comment>
<feature type="chain" id="PRO_5045431357" description="CBM2 domain-containing protein" evidence="1">
    <location>
        <begin position="26"/>
        <end position="310"/>
    </location>
</feature>
<evidence type="ECO:0000313" key="3">
    <source>
        <dbReference type="EMBL" id="GAA1834147.1"/>
    </source>
</evidence>
<organism evidence="3 4">
    <name type="scientific">Luedemannella flava</name>
    <dbReference type="NCBI Taxonomy" id="349316"/>
    <lineage>
        <taxon>Bacteria</taxon>
        <taxon>Bacillati</taxon>
        <taxon>Actinomycetota</taxon>
        <taxon>Actinomycetes</taxon>
        <taxon>Micromonosporales</taxon>
        <taxon>Micromonosporaceae</taxon>
        <taxon>Luedemannella</taxon>
    </lineage>
</organism>
<dbReference type="PROSITE" id="PS51173">
    <property type="entry name" value="CBM2"/>
    <property type="match status" value="2"/>
</dbReference>
<dbReference type="InterPro" id="IPR012291">
    <property type="entry name" value="CBM2_carb-bd_dom_sf"/>
</dbReference>
<evidence type="ECO:0000259" key="2">
    <source>
        <dbReference type="PROSITE" id="PS51173"/>
    </source>
</evidence>
<name>A0ABN2MQ63_9ACTN</name>
<sequence length="310" mass="31860">MRRTRNLTIAASASLVAGLLTAAFAAGAPASAVTGVPGVIAAATAPATTNDVPTPTRPTATRTSPSLIADSLCYVNWYVQSQTSTTFQALVSFRNPTSGTIAPPWTLSWSFANGQMITGILGGATSYSQTGSRVTVSGTETVAGGQSHSFIVTGTWNGYTNATPTGFSLKPPPGVYFFSCSVTTNPPLTTPAVSSAVVPSSAAPATCVIDYQVPTWWPGGFSGQVTLTNKGAPITSWTVRFTFPNGQRITQLWSGIYEPTGTSDVVVRNASWNGNVATNGSAWFGFNASGDGPSSQPATATLNGVACQVI</sequence>
<dbReference type="Gene3D" id="2.60.40.290">
    <property type="match status" value="2"/>
</dbReference>
<reference evidence="3 4" key="1">
    <citation type="journal article" date="2019" name="Int. J. Syst. Evol. Microbiol.">
        <title>The Global Catalogue of Microorganisms (GCM) 10K type strain sequencing project: providing services to taxonomists for standard genome sequencing and annotation.</title>
        <authorList>
            <consortium name="The Broad Institute Genomics Platform"/>
            <consortium name="The Broad Institute Genome Sequencing Center for Infectious Disease"/>
            <person name="Wu L."/>
            <person name="Ma J."/>
        </authorList>
    </citation>
    <scope>NUCLEOTIDE SEQUENCE [LARGE SCALE GENOMIC DNA]</scope>
    <source>
        <strain evidence="3 4">JCM 13250</strain>
    </source>
</reference>
<dbReference type="SMART" id="SM00637">
    <property type="entry name" value="CBD_II"/>
    <property type="match status" value="2"/>
</dbReference>
<evidence type="ECO:0000256" key="1">
    <source>
        <dbReference type="SAM" id="SignalP"/>
    </source>
</evidence>